<proteinExistence type="predicted"/>
<name>A0ABP0EUB7_9RICK</name>
<accession>A0ABP0EUB7</accession>
<reference evidence="1 2" key="1">
    <citation type="submission" date="2024-01" db="EMBL/GenBank/DDBJ databases">
        <authorList>
            <person name="Kunselman E."/>
        </authorList>
    </citation>
    <scope>NUCLEOTIDE SEQUENCE [LARGE SCALE GENOMIC DNA]</scope>
    <source>
        <strain evidence="1">2 abalone samples</strain>
    </source>
</reference>
<evidence type="ECO:0000313" key="2">
    <source>
        <dbReference type="Proteomes" id="UP001314181"/>
    </source>
</evidence>
<keyword evidence="2" id="KW-1185">Reference proteome</keyword>
<organism evidence="1 2">
    <name type="scientific">Candidatus Xenohaliotis californiensis</name>
    <dbReference type="NCBI Taxonomy" id="84677"/>
    <lineage>
        <taxon>Bacteria</taxon>
        <taxon>Pseudomonadati</taxon>
        <taxon>Pseudomonadota</taxon>
        <taxon>Alphaproteobacteria</taxon>
        <taxon>Rickettsiales</taxon>
        <taxon>Anaplasmataceae</taxon>
        <taxon>Candidatus Xenohaliotis</taxon>
    </lineage>
</organism>
<protein>
    <submittedName>
        <fullName evidence="1">Uncharacterized protein</fullName>
    </submittedName>
</protein>
<evidence type="ECO:0000313" key="1">
    <source>
        <dbReference type="EMBL" id="CAK8162506.1"/>
    </source>
</evidence>
<gene>
    <name evidence="1" type="ORF">CAXC1_180014</name>
</gene>
<comment type="caution">
    <text evidence="1">The sequence shown here is derived from an EMBL/GenBank/DDBJ whole genome shotgun (WGS) entry which is preliminary data.</text>
</comment>
<dbReference type="Proteomes" id="UP001314181">
    <property type="component" value="Unassembled WGS sequence"/>
</dbReference>
<dbReference type="EMBL" id="CAWVOK010000009">
    <property type="protein sequence ID" value="CAK8162506.1"/>
    <property type="molecule type" value="Genomic_DNA"/>
</dbReference>
<sequence>MDYIGKIIYMVNMVKNVATMNDFFNYYCLTIISMLEIVN</sequence>